<keyword evidence="2" id="KW-1003">Cell membrane</keyword>
<dbReference type="Proteomes" id="UP000181942">
    <property type="component" value="Unassembled WGS sequence"/>
</dbReference>
<dbReference type="OrthoDB" id="3395085at2"/>
<feature type="transmembrane region" description="Helical" evidence="6">
    <location>
        <begin position="27"/>
        <end position="48"/>
    </location>
</feature>
<evidence type="ECO:0000256" key="6">
    <source>
        <dbReference type="SAM" id="Phobius"/>
    </source>
</evidence>
<dbReference type="GO" id="GO:0005886">
    <property type="term" value="C:plasma membrane"/>
    <property type="evidence" value="ECO:0007669"/>
    <property type="project" value="UniProtKB-SubCell"/>
</dbReference>
<evidence type="ECO:0000259" key="7">
    <source>
        <dbReference type="Pfam" id="PF02687"/>
    </source>
</evidence>
<keyword evidence="4 6" id="KW-1133">Transmembrane helix</keyword>
<comment type="subcellular location">
    <subcellularLocation>
        <location evidence="1">Cell membrane</location>
        <topology evidence="1">Multi-pass membrane protein</topology>
    </subcellularLocation>
</comment>
<evidence type="ECO:0000256" key="4">
    <source>
        <dbReference type="ARBA" id="ARBA00022989"/>
    </source>
</evidence>
<feature type="transmembrane region" description="Helical" evidence="6">
    <location>
        <begin position="362"/>
        <end position="382"/>
    </location>
</feature>
<accession>A0A1I2DYT2</accession>
<keyword evidence="3 6" id="KW-0812">Transmembrane</keyword>
<dbReference type="EMBL" id="FONR01000002">
    <property type="protein sequence ID" value="SFE85616.1"/>
    <property type="molecule type" value="Genomic_DNA"/>
</dbReference>
<feature type="transmembrane region" description="Helical" evidence="6">
    <location>
        <begin position="638"/>
        <end position="657"/>
    </location>
</feature>
<evidence type="ECO:0000256" key="1">
    <source>
        <dbReference type="ARBA" id="ARBA00004651"/>
    </source>
</evidence>
<organism evidence="8 9">
    <name type="scientific">Streptomyces mirabilis</name>
    <dbReference type="NCBI Taxonomy" id="68239"/>
    <lineage>
        <taxon>Bacteria</taxon>
        <taxon>Bacillati</taxon>
        <taxon>Actinomycetota</taxon>
        <taxon>Actinomycetes</taxon>
        <taxon>Kitasatosporales</taxon>
        <taxon>Streptomycetaceae</taxon>
        <taxon>Streptomyces</taxon>
    </lineage>
</organism>
<evidence type="ECO:0000256" key="2">
    <source>
        <dbReference type="ARBA" id="ARBA00022475"/>
    </source>
</evidence>
<feature type="transmembrane region" description="Helical" evidence="6">
    <location>
        <begin position="281"/>
        <end position="302"/>
    </location>
</feature>
<feature type="transmembrane region" description="Helical" evidence="6">
    <location>
        <begin position="413"/>
        <end position="435"/>
    </location>
</feature>
<sequence length="761" mass="79899">MKELLLGLRLLLGSGRGNRTRFVLMAVGGSLGVCCLAIVLGIPGILAAQDGRIAARQPVVPRDQSGQRINSGFPLILSRTDPYGSAPLTRVFVARGARSIEPMPGLKSLPRDGQVFVSPRLHRLLRDQPALAQRFPGDEAGLIGAQGLARPDELVAYVGMSRAELSDGYPVKQWGKDYAPDPTVEPSTLNIVRFTMAGVVLLPLAVFLSVCARLSAAERTRRLAALRLLGLSRKGTQRVNAAETVAAAGVGAVLGLAEYEIVNQLVSRIGLPGFKWYPGDGALSVTTLLVCLVGCPALAWFVGRASARKAAANPLAVRRSAVEKPPSRWGFLPLTAGMGILTGYCIAGATGHAPTSTALSSVLVPSAVVLVGVGLALSLPSLSRFLARRTARSTQSLSFGLAMRRNEAEPGGALRVATGLVLLVFVASLAQGVLIELDQVTKSNSPVQLYDIMLEEINATQQHTLEEMPGLRAHIVALQPKVDGSEPTKPGVDAVVATCDQLRKAVSSVEGCVDGQPLWLWDSAQVQADIQAGDTVHFAVRGGRRTLDLKLTVPYQKVRFHNPVDAQVVDSGAILVPPSMLPRHTRPEDATLSLISGSAPETVRRVLDGIGGATPTAQVEPQGLAVEALQQITVVKTLLAVGMILGLIIGVAAYLVAATDRAVERRPQVTALALLGARARTLRAVQVVQVVLPLAVGLVLAVVVGKMAESSYLVTGGGAVFWDGGGVPLLLACALGVLVVAAVGALPLVGRRIDPELIRRD</sequence>
<proteinExistence type="predicted"/>
<feature type="transmembrane region" description="Helical" evidence="6">
    <location>
        <begin position="728"/>
        <end position="750"/>
    </location>
</feature>
<evidence type="ECO:0000256" key="3">
    <source>
        <dbReference type="ARBA" id="ARBA00022692"/>
    </source>
</evidence>
<keyword evidence="5 6" id="KW-0472">Membrane</keyword>
<feature type="transmembrane region" description="Helical" evidence="6">
    <location>
        <begin position="194"/>
        <end position="216"/>
    </location>
</feature>
<evidence type="ECO:0000313" key="9">
    <source>
        <dbReference type="Proteomes" id="UP000181942"/>
    </source>
</evidence>
<evidence type="ECO:0000313" key="8">
    <source>
        <dbReference type="EMBL" id="SFE85616.1"/>
    </source>
</evidence>
<name>A0A1I2DYT2_9ACTN</name>
<gene>
    <name evidence="8" type="ORF">SAMN02787118_102894</name>
</gene>
<feature type="domain" description="ABC3 transporter permease C-terminal" evidence="7">
    <location>
        <begin position="195"/>
        <end position="301"/>
    </location>
</feature>
<dbReference type="AlphaFoldDB" id="A0A1I2DYT2"/>
<dbReference type="InterPro" id="IPR003838">
    <property type="entry name" value="ABC3_permease_C"/>
</dbReference>
<reference evidence="8 9" key="1">
    <citation type="submission" date="2016-10" db="EMBL/GenBank/DDBJ databases">
        <authorList>
            <person name="de Groot N.N."/>
        </authorList>
    </citation>
    <scope>NUCLEOTIDE SEQUENCE [LARGE SCALE GENOMIC DNA]</scope>
    <source>
        <strain evidence="8 9">OK461</strain>
    </source>
</reference>
<feature type="transmembrane region" description="Helical" evidence="6">
    <location>
        <begin position="329"/>
        <end position="350"/>
    </location>
</feature>
<protein>
    <submittedName>
        <fullName evidence="8">FtsX-like permease family protein</fullName>
    </submittedName>
</protein>
<evidence type="ECO:0000256" key="5">
    <source>
        <dbReference type="ARBA" id="ARBA00023136"/>
    </source>
</evidence>
<dbReference type="RefSeq" id="WP_075026758.1">
    <property type="nucleotide sequence ID" value="NZ_FONR01000002.1"/>
</dbReference>
<feature type="transmembrane region" description="Helical" evidence="6">
    <location>
        <begin position="687"/>
        <end position="708"/>
    </location>
</feature>
<dbReference type="Pfam" id="PF02687">
    <property type="entry name" value="FtsX"/>
    <property type="match status" value="1"/>
</dbReference>